<dbReference type="EMBL" id="KV748890">
    <property type="protein sequence ID" value="OCL12319.1"/>
    <property type="molecule type" value="Genomic_DNA"/>
</dbReference>
<protein>
    <submittedName>
        <fullName evidence="2">Uncharacterized protein</fullName>
    </submittedName>
</protein>
<keyword evidence="3" id="KW-1185">Reference proteome</keyword>
<dbReference type="AlphaFoldDB" id="A0A8E2JX22"/>
<gene>
    <name evidence="2" type="ORF">AOQ84DRAFT_352592</name>
</gene>
<evidence type="ECO:0000313" key="3">
    <source>
        <dbReference type="Proteomes" id="UP000250140"/>
    </source>
</evidence>
<keyword evidence="1" id="KW-1133">Transmembrane helix</keyword>
<organism evidence="2 3">
    <name type="scientific">Glonium stellatum</name>
    <dbReference type="NCBI Taxonomy" id="574774"/>
    <lineage>
        <taxon>Eukaryota</taxon>
        <taxon>Fungi</taxon>
        <taxon>Dikarya</taxon>
        <taxon>Ascomycota</taxon>
        <taxon>Pezizomycotina</taxon>
        <taxon>Dothideomycetes</taxon>
        <taxon>Pleosporomycetidae</taxon>
        <taxon>Gloniales</taxon>
        <taxon>Gloniaceae</taxon>
        <taxon>Glonium</taxon>
    </lineage>
</organism>
<name>A0A8E2JX22_9PEZI</name>
<feature type="transmembrane region" description="Helical" evidence="1">
    <location>
        <begin position="43"/>
        <end position="62"/>
    </location>
</feature>
<sequence length="64" mass="6731">MVDSYRTALKSVEEGVNLEGSGDACSDAKDSCANTYAWFRGPLGSFGASSSAFVVLIIKIPIRA</sequence>
<keyword evidence="1" id="KW-0812">Transmembrane</keyword>
<proteinExistence type="predicted"/>
<evidence type="ECO:0000256" key="1">
    <source>
        <dbReference type="SAM" id="Phobius"/>
    </source>
</evidence>
<evidence type="ECO:0000313" key="2">
    <source>
        <dbReference type="EMBL" id="OCL12319.1"/>
    </source>
</evidence>
<reference evidence="2 3" key="1">
    <citation type="journal article" date="2016" name="Nat. Commun.">
        <title>Ectomycorrhizal ecology is imprinted in the genome of the dominant symbiotic fungus Cenococcum geophilum.</title>
        <authorList>
            <consortium name="DOE Joint Genome Institute"/>
            <person name="Peter M."/>
            <person name="Kohler A."/>
            <person name="Ohm R.A."/>
            <person name="Kuo A."/>
            <person name="Krutzmann J."/>
            <person name="Morin E."/>
            <person name="Arend M."/>
            <person name="Barry K.W."/>
            <person name="Binder M."/>
            <person name="Choi C."/>
            <person name="Clum A."/>
            <person name="Copeland A."/>
            <person name="Grisel N."/>
            <person name="Haridas S."/>
            <person name="Kipfer T."/>
            <person name="LaButti K."/>
            <person name="Lindquist E."/>
            <person name="Lipzen A."/>
            <person name="Maire R."/>
            <person name="Meier B."/>
            <person name="Mihaltcheva S."/>
            <person name="Molinier V."/>
            <person name="Murat C."/>
            <person name="Poggeler S."/>
            <person name="Quandt C.A."/>
            <person name="Sperisen C."/>
            <person name="Tritt A."/>
            <person name="Tisserant E."/>
            <person name="Crous P.W."/>
            <person name="Henrissat B."/>
            <person name="Nehls U."/>
            <person name="Egli S."/>
            <person name="Spatafora J.W."/>
            <person name="Grigoriev I.V."/>
            <person name="Martin F.M."/>
        </authorList>
    </citation>
    <scope>NUCLEOTIDE SEQUENCE [LARGE SCALE GENOMIC DNA]</scope>
    <source>
        <strain evidence="2 3">CBS 207.34</strain>
    </source>
</reference>
<dbReference type="Proteomes" id="UP000250140">
    <property type="component" value="Unassembled WGS sequence"/>
</dbReference>
<keyword evidence="1" id="KW-0472">Membrane</keyword>
<accession>A0A8E2JX22</accession>